<keyword evidence="1" id="KW-0732">Signal</keyword>
<feature type="signal peptide" evidence="1">
    <location>
        <begin position="1"/>
        <end position="18"/>
    </location>
</feature>
<dbReference type="EMBL" id="CP020946">
    <property type="protein sequence ID" value="ASD63495.1"/>
    <property type="molecule type" value="Genomic_DNA"/>
</dbReference>
<organism evidence="2 3">
    <name type="scientific">Bdellovibrio bacteriovorus</name>
    <dbReference type="NCBI Taxonomy" id="959"/>
    <lineage>
        <taxon>Bacteria</taxon>
        <taxon>Pseudomonadati</taxon>
        <taxon>Bdellovibrionota</taxon>
        <taxon>Bdellovibrionia</taxon>
        <taxon>Bdellovibrionales</taxon>
        <taxon>Pseudobdellovibrionaceae</taxon>
        <taxon>Bdellovibrio</taxon>
    </lineage>
</organism>
<accession>A0A1Z3N7R4</accession>
<gene>
    <name evidence="2" type="ORF">B9G79_07885</name>
</gene>
<dbReference type="OrthoDB" id="5291233at2"/>
<evidence type="ECO:0000313" key="2">
    <source>
        <dbReference type="EMBL" id="ASD63495.1"/>
    </source>
</evidence>
<evidence type="ECO:0000313" key="3">
    <source>
        <dbReference type="Proteomes" id="UP000197003"/>
    </source>
</evidence>
<dbReference type="RefSeq" id="WP_088565031.1">
    <property type="nucleotide sequence ID" value="NZ_CP020946.1"/>
</dbReference>
<evidence type="ECO:0000256" key="1">
    <source>
        <dbReference type="SAM" id="SignalP"/>
    </source>
</evidence>
<dbReference type="Proteomes" id="UP000197003">
    <property type="component" value="Chromosome"/>
</dbReference>
<reference evidence="2 3" key="1">
    <citation type="submission" date="2017-04" db="EMBL/GenBank/DDBJ databases">
        <title>Whole genome sequence of Bdellovibrio bacteriovorus strain SSB218315.</title>
        <authorList>
            <person name="Oyedara O."/>
            <person name="Rodriguez-Perez M.A."/>
        </authorList>
    </citation>
    <scope>NUCLEOTIDE SEQUENCE [LARGE SCALE GENOMIC DNA]</scope>
    <source>
        <strain evidence="2 3">SSB218315</strain>
    </source>
</reference>
<dbReference type="AlphaFoldDB" id="A0A1Z3N7R4"/>
<protein>
    <submittedName>
        <fullName evidence="2">Uncharacterized protein</fullName>
    </submittedName>
</protein>
<name>A0A1Z3N7R4_BDEBC</name>
<proteinExistence type="predicted"/>
<feature type="chain" id="PRO_5012531902" evidence="1">
    <location>
        <begin position="19"/>
        <end position="239"/>
    </location>
</feature>
<sequence>MTKLVFLTLILISTAAFGKAEQATYGDLRPRLLLQATADLSEVVTQPELLQPPEKTVAMTLTEYGQSPIRKGRLYRVSYVHSFDSYGLKDHKKVDTVYTLSLVELGKNLQPTGVTYFVGAKADPESVIGNFNMIPDQLYRSPTLQTGRAAVRDHVVNSASVILNGKTIAAYNRFEVVAISKEYIPFTLAFKYTLKLREVRTKRIYTLAAPERQKLPLWAHLVAPGNERVIKFPGGELHY</sequence>